<evidence type="ECO:0000256" key="1">
    <source>
        <dbReference type="ARBA" id="ARBA00009716"/>
    </source>
</evidence>
<gene>
    <name evidence="4" type="ORF">HSBAA_10440</name>
</gene>
<dbReference type="Pfam" id="PF04898">
    <property type="entry name" value="Glu_syn_central"/>
    <property type="match status" value="1"/>
</dbReference>
<organism evidence="4 5">
    <name type="scientific">Vreelandella sulfidaeris</name>
    <dbReference type="NCBI Taxonomy" id="115553"/>
    <lineage>
        <taxon>Bacteria</taxon>
        <taxon>Pseudomonadati</taxon>
        <taxon>Pseudomonadota</taxon>
        <taxon>Gammaproteobacteria</taxon>
        <taxon>Oceanospirillales</taxon>
        <taxon>Halomonadaceae</taxon>
        <taxon>Vreelandella</taxon>
    </lineage>
</organism>
<dbReference type="Pfam" id="PF01645">
    <property type="entry name" value="Glu_synthase"/>
    <property type="match status" value="1"/>
</dbReference>
<reference evidence="4 5" key="1">
    <citation type="journal article" date="2019" name="Microbiol. Resour. Announc.">
        <title>Complete Genome Sequence of Halomonas sulfidaeris Strain Esulfide1 Isolated from a Metal Sulfide Rock at a Depth of 2,200 Meters, Obtained Using Nanopore Sequencing.</title>
        <authorList>
            <person name="Saito M."/>
            <person name="Nishigata A."/>
            <person name="Galipon J."/>
            <person name="Arakawa K."/>
        </authorList>
    </citation>
    <scope>NUCLEOTIDE SEQUENCE [LARGE SCALE GENOMIC DNA]</scope>
    <source>
        <strain evidence="4 5">ATCC BAA-803</strain>
    </source>
</reference>
<accession>A0A455U640</accession>
<sequence length="368" mass="40125">MTDFFRQKFAQVTNPPIDPLREAIVMSLETCCGAELNVFKATPEHAHRLILTTPVLSPRKFTALVSQDDPAFASHTLSLGYDPEQQSLHQALKALCAEAEAQVRAGKVILVLTDAELAKGLIPIQAALAVGAVHSHLGRLALRPNANIVVETGYARDAHQMAVLFGVGATAVYPWLAYQVMADMHRIGELTGNPADGRENYRKGLQKGLFKILSKMGISTLASYRGSMLFEAVGLSDEVMDLCFVGMASRIQGAGFAELQMQQALLAKDAWTPRKGISQGGMFKYVHGHEYHAYNPDVVMTLQAAVQEGSYTKWKKFAQLVNERPVATIRDLLKLKPAETPLALEEVEPIEDLLPRFDSAGMSLGALA</sequence>
<feature type="domain" description="Glutamate synthase" evidence="2">
    <location>
        <begin position="292"/>
        <end position="367"/>
    </location>
</feature>
<dbReference type="PANTHER" id="PTHR43100:SF2">
    <property type="entry name" value="BNAA03G19380D PROTEIN"/>
    <property type="match status" value="1"/>
</dbReference>
<dbReference type="AlphaFoldDB" id="A0A455U640"/>
<evidence type="ECO:0000313" key="5">
    <source>
        <dbReference type="Proteomes" id="UP000320231"/>
    </source>
</evidence>
<dbReference type="GO" id="GO:0006537">
    <property type="term" value="P:glutamate biosynthetic process"/>
    <property type="evidence" value="ECO:0007669"/>
    <property type="project" value="InterPro"/>
</dbReference>
<comment type="similarity">
    <text evidence="1">Belongs to the glutamate synthase family.</text>
</comment>
<dbReference type="Proteomes" id="UP000320231">
    <property type="component" value="Chromosome"/>
</dbReference>
<proteinExistence type="inferred from homology"/>
<dbReference type="InterPro" id="IPR013785">
    <property type="entry name" value="Aldolase_TIM"/>
</dbReference>
<evidence type="ECO:0008006" key="6">
    <source>
        <dbReference type="Google" id="ProtNLM"/>
    </source>
</evidence>
<dbReference type="PANTHER" id="PTHR43100">
    <property type="entry name" value="GLUTAMATE SYNTHASE [NADPH] SMALL CHAIN"/>
    <property type="match status" value="1"/>
</dbReference>
<dbReference type="KEGG" id="hsr:HSBAA_10440"/>
<dbReference type="EMBL" id="AP019514">
    <property type="protein sequence ID" value="BBI59738.1"/>
    <property type="molecule type" value="Genomic_DNA"/>
</dbReference>
<dbReference type="InterPro" id="IPR006982">
    <property type="entry name" value="Glu_synth_centr_N"/>
</dbReference>
<evidence type="ECO:0000259" key="3">
    <source>
        <dbReference type="Pfam" id="PF04898"/>
    </source>
</evidence>
<name>A0A455U640_9GAMM</name>
<evidence type="ECO:0000313" key="4">
    <source>
        <dbReference type="EMBL" id="BBI59738.1"/>
    </source>
</evidence>
<dbReference type="Gene3D" id="3.20.20.70">
    <property type="entry name" value="Aldolase class I"/>
    <property type="match status" value="2"/>
</dbReference>
<dbReference type="GO" id="GO:0015930">
    <property type="term" value="F:glutamate synthase activity"/>
    <property type="evidence" value="ECO:0007669"/>
    <property type="project" value="InterPro"/>
</dbReference>
<dbReference type="InterPro" id="IPR051394">
    <property type="entry name" value="Glutamate_Synthase"/>
</dbReference>
<protein>
    <recommendedName>
        <fullName evidence="6">Glutamate synthase central-N domain-containing protein</fullName>
    </recommendedName>
</protein>
<dbReference type="SUPFAM" id="SSF51395">
    <property type="entry name" value="FMN-linked oxidoreductases"/>
    <property type="match status" value="1"/>
</dbReference>
<dbReference type="InterPro" id="IPR002932">
    <property type="entry name" value="Glu_synthdom"/>
</dbReference>
<evidence type="ECO:0000259" key="2">
    <source>
        <dbReference type="Pfam" id="PF01645"/>
    </source>
</evidence>
<feature type="domain" description="Glutamate synthase central-N" evidence="3">
    <location>
        <begin position="1"/>
        <end position="236"/>
    </location>
</feature>